<dbReference type="OrthoDB" id="9802055at2"/>
<reference evidence="8 9" key="1">
    <citation type="submission" date="2017-09" db="EMBL/GenBank/DDBJ databases">
        <authorList>
            <person name="Ehlers B."/>
            <person name="Leendertz F.H."/>
        </authorList>
    </citation>
    <scope>NUCLEOTIDE SEQUENCE [LARGE SCALE GENOMIC DNA]</scope>
    <source>
        <strain evidence="8 9">DSM 18289</strain>
    </source>
</reference>
<evidence type="ECO:0000256" key="4">
    <source>
        <dbReference type="ARBA" id="ARBA00022723"/>
    </source>
</evidence>
<comment type="function">
    <text evidence="1">Removes the N-terminal methionine from nascent proteins. The N-terminal methionine is often cleaved when the second residue in the primary sequence is small and uncharged (Met-Ala-, Cys, Gly, Pro, Ser, Thr, or Val). Requires deformylation of the N(alpha)-formylated initiator methionine before it can be hydrolyzed.</text>
</comment>
<name>A0A285PFL3_9HYPH</name>
<proteinExistence type="inferred from homology"/>
<dbReference type="Gene3D" id="3.90.230.10">
    <property type="entry name" value="Creatinase/methionine aminopeptidase superfamily"/>
    <property type="match status" value="1"/>
</dbReference>
<evidence type="ECO:0000259" key="7">
    <source>
        <dbReference type="Pfam" id="PF00557"/>
    </source>
</evidence>
<comment type="catalytic activity">
    <reaction evidence="6">
        <text>Release of N-terminal amino acids, preferentially methionine, from peptides and arylamides.</text>
        <dbReference type="EC" id="3.4.11.18"/>
    </reaction>
</comment>
<keyword evidence="4 6" id="KW-0479">Metal-binding</keyword>
<keyword evidence="2 6" id="KW-0031">Aminopeptidase</keyword>
<dbReference type="NCBIfam" id="TIGR00500">
    <property type="entry name" value="met_pdase_I"/>
    <property type="match status" value="1"/>
</dbReference>
<dbReference type="GO" id="GO:0006508">
    <property type="term" value="P:proteolysis"/>
    <property type="evidence" value="ECO:0007669"/>
    <property type="project" value="UniProtKB-KW"/>
</dbReference>
<organism evidence="8 9">
    <name type="scientific">Cohaesibacter gelatinilyticus</name>
    <dbReference type="NCBI Taxonomy" id="372072"/>
    <lineage>
        <taxon>Bacteria</taxon>
        <taxon>Pseudomonadati</taxon>
        <taxon>Pseudomonadota</taxon>
        <taxon>Alphaproteobacteria</taxon>
        <taxon>Hyphomicrobiales</taxon>
        <taxon>Cohaesibacteraceae</taxon>
    </lineage>
</organism>
<comment type="cofactor">
    <cofactor evidence="6">
        <name>Co(2+)</name>
        <dbReference type="ChEBI" id="CHEBI:48828"/>
    </cofactor>
    <cofactor evidence="6">
        <name>Zn(2+)</name>
        <dbReference type="ChEBI" id="CHEBI:29105"/>
    </cofactor>
    <cofactor evidence="6">
        <name>Mn(2+)</name>
        <dbReference type="ChEBI" id="CHEBI:29035"/>
    </cofactor>
    <cofactor evidence="6">
        <name>Fe(2+)</name>
        <dbReference type="ChEBI" id="CHEBI:29033"/>
    </cofactor>
    <text evidence="6">Binds 2 divalent metal cations per subunit. Has a high-affinity and a low affinity metal-binding site. The true nature of the physiological cofactor is under debate. The enzyme is active with cobalt, zinc, manganese or divalent iron ions.</text>
</comment>
<comment type="similarity">
    <text evidence="6">Belongs to the peptidase M24A family.</text>
</comment>
<dbReference type="RefSeq" id="WP_097154891.1">
    <property type="nucleotide sequence ID" value="NZ_OBEL01000005.1"/>
</dbReference>
<dbReference type="AlphaFoldDB" id="A0A285PFL3"/>
<dbReference type="InterPro" id="IPR036005">
    <property type="entry name" value="Creatinase/aminopeptidase-like"/>
</dbReference>
<dbReference type="GO" id="GO:0046872">
    <property type="term" value="F:metal ion binding"/>
    <property type="evidence" value="ECO:0007669"/>
    <property type="project" value="UniProtKB-KW"/>
</dbReference>
<dbReference type="EMBL" id="OBEL01000005">
    <property type="protein sequence ID" value="SNZ20515.1"/>
    <property type="molecule type" value="Genomic_DNA"/>
</dbReference>
<evidence type="ECO:0000256" key="3">
    <source>
        <dbReference type="ARBA" id="ARBA00022670"/>
    </source>
</evidence>
<dbReference type="GO" id="GO:0070006">
    <property type="term" value="F:metalloaminopeptidase activity"/>
    <property type="evidence" value="ECO:0007669"/>
    <property type="project" value="InterPro"/>
</dbReference>
<dbReference type="GO" id="GO:0004239">
    <property type="term" value="F:initiator methionyl aminopeptidase activity"/>
    <property type="evidence" value="ECO:0007669"/>
    <property type="project" value="UniProtKB-EC"/>
</dbReference>
<evidence type="ECO:0000256" key="1">
    <source>
        <dbReference type="ARBA" id="ARBA00002521"/>
    </source>
</evidence>
<dbReference type="SUPFAM" id="SSF55920">
    <property type="entry name" value="Creatinase/aminopeptidase"/>
    <property type="match status" value="1"/>
</dbReference>
<feature type="domain" description="Peptidase M24" evidence="7">
    <location>
        <begin position="12"/>
        <end position="237"/>
    </location>
</feature>
<evidence type="ECO:0000313" key="8">
    <source>
        <dbReference type="EMBL" id="SNZ20515.1"/>
    </source>
</evidence>
<evidence type="ECO:0000256" key="2">
    <source>
        <dbReference type="ARBA" id="ARBA00022438"/>
    </source>
</evidence>
<sequence>MIVTTEDQLQGLKACGTAVRLTIEAMGQALEAGMTARELDDLGRKVLEREGAESAPELIYDFPGATCISIEPVIAHGWADEQTMKPGDMINIDVSASKNGYFADAGATFILPPVLPAKEAIVKAAKRARDKAIAGLKPGVRMQTIPQAFEAEAKASGYSLIENLLGCHGVGKTLHDQPEILAISDKSDRRTFKQGMVLAIEPFLSTGADYAEEGEREWELFTPGHLTAQFEHTVVVGKKGPIIIT</sequence>
<keyword evidence="3 6" id="KW-0645">Protease</keyword>
<dbReference type="PANTHER" id="PTHR43330">
    <property type="entry name" value="METHIONINE AMINOPEPTIDASE"/>
    <property type="match status" value="1"/>
</dbReference>
<dbReference type="PANTHER" id="PTHR43330:SF13">
    <property type="entry name" value="METHIONINE AMINOPEPTIDASE 2"/>
    <property type="match status" value="1"/>
</dbReference>
<dbReference type="InterPro" id="IPR000994">
    <property type="entry name" value="Pept_M24"/>
</dbReference>
<accession>A0A285PFL3</accession>
<dbReference type="Proteomes" id="UP000219439">
    <property type="component" value="Unassembled WGS sequence"/>
</dbReference>
<dbReference type="InterPro" id="IPR002467">
    <property type="entry name" value="Pept_M24A_MAP1"/>
</dbReference>
<keyword evidence="9" id="KW-1185">Reference proteome</keyword>
<dbReference type="Pfam" id="PF00557">
    <property type="entry name" value="Peptidase_M24"/>
    <property type="match status" value="1"/>
</dbReference>
<evidence type="ECO:0000313" key="9">
    <source>
        <dbReference type="Proteomes" id="UP000219439"/>
    </source>
</evidence>
<keyword evidence="5" id="KW-0378">Hydrolase</keyword>
<gene>
    <name evidence="8" type="ORF">SAMN06265368_3619</name>
</gene>
<dbReference type="InterPro" id="IPR001714">
    <property type="entry name" value="Pept_M24_MAP"/>
</dbReference>
<dbReference type="PRINTS" id="PR00599">
    <property type="entry name" value="MAPEPTIDASE"/>
</dbReference>
<evidence type="ECO:0000256" key="5">
    <source>
        <dbReference type="ARBA" id="ARBA00022801"/>
    </source>
</evidence>
<dbReference type="EC" id="3.4.11.18" evidence="6"/>
<protein>
    <recommendedName>
        <fullName evidence="6">Methionine aminopeptidase</fullName>
        <ecNumber evidence="6">3.4.11.18</ecNumber>
    </recommendedName>
</protein>
<evidence type="ECO:0000256" key="6">
    <source>
        <dbReference type="RuleBase" id="RU003653"/>
    </source>
</evidence>